<dbReference type="Gene3D" id="3.40.630.30">
    <property type="match status" value="1"/>
</dbReference>
<dbReference type="Proteomes" id="UP000297776">
    <property type="component" value="Unassembled WGS sequence"/>
</dbReference>
<evidence type="ECO:0000259" key="1">
    <source>
        <dbReference type="PROSITE" id="PS51186"/>
    </source>
</evidence>
<proteinExistence type="predicted"/>
<dbReference type="InterPro" id="IPR000182">
    <property type="entry name" value="GNAT_dom"/>
</dbReference>
<dbReference type="RefSeq" id="WP_134381884.1">
    <property type="nucleotide sequence ID" value="NZ_SORX01000006.1"/>
</dbReference>
<dbReference type="PROSITE" id="PS51186">
    <property type="entry name" value="GNAT"/>
    <property type="match status" value="1"/>
</dbReference>
<feature type="domain" description="N-acetyltransferase" evidence="1">
    <location>
        <begin position="18"/>
        <end position="183"/>
    </location>
</feature>
<dbReference type="EMBL" id="SORX01000006">
    <property type="protein sequence ID" value="TFE00565.1"/>
    <property type="molecule type" value="Genomic_DNA"/>
</dbReference>
<dbReference type="CDD" id="cd04301">
    <property type="entry name" value="NAT_SF"/>
    <property type="match status" value="1"/>
</dbReference>
<name>A0A4Y8LHM9_9BACL</name>
<dbReference type="AlphaFoldDB" id="A0A4Y8LHM9"/>
<organism evidence="2 3">
    <name type="scientific">Jeotgalibacillus salarius</name>
    <dbReference type="NCBI Taxonomy" id="546023"/>
    <lineage>
        <taxon>Bacteria</taxon>
        <taxon>Bacillati</taxon>
        <taxon>Bacillota</taxon>
        <taxon>Bacilli</taxon>
        <taxon>Bacillales</taxon>
        <taxon>Caryophanaceae</taxon>
        <taxon>Jeotgalibacillus</taxon>
    </lineage>
</organism>
<dbReference type="PANTHER" id="PTHR43792">
    <property type="entry name" value="GNAT FAMILY, PUTATIVE (AFU_ORTHOLOGUE AFUA_3G00765)-RELATED-RELATED"/>
    <property type="match status" value="1"/>
</dbReference>
<reference evidence="2 3" key="1">
    <citation type="submission" date="2019-03" db="EMBL/GenBank/DDBJ databases">
        <authorList>
            <person name="Yang Y."/>
        </authorList>
    </citation>
    <scope>NUCLEOTIDE SEQUENCE [LARGE SCALE GENOMIC DNA]</scope>
    <source>
        <strain evidence="2 3">ASL-1</strain>
    </source>
</reference>
<dbReference type="GO" id="GO:0008999">
    <property type="term" value="F:protein-N-terminal-alanine acetyltransferase activity"/>
    <property type="evidence" value="ECO:0007669"/>
    <property type="project" value="TreeGrafter"/>
</dbReference>
<keyword evidence="2" id="KW-0808">Transferase</keyword>
<dbReference type="PANTHER" id="PTHR43792:SF9">
    <property type="entry name" value="RIBOSOMAL-PROTEIN-ALANINE ACETYLTRANSFERASE"/>
    <property type="match status" value="1"/>
</dbReference>
<evidence type="ECO:0000313" key="3">
    <source>
        <dbReference type="Proteomes" id="UP000297776"/>
    </source>
</evidence>
<dbReference type="Pfam" id="PF13302">
    <property type="entry name" value="Acetyltransf_3"/>
    <property type="match status" value="1"/>
</dbReference>
<dbReference type="SUPFAM" id="SSF55729">
    <property type="entry name" value="Acyl-CoA N-acyltransferases (Nat)"/>
    <property type="match status" value="1"/>
</dbReference>
<dbReference type="InterPro" id="IPR016181">
    <property type="entry name" value="Acyl_CoA_acyltransferase"/>
</dbReference>
<accession>A0A4Y8LHM9</accession>
<dbReference type="OrthoDB" id="9785602at2"/>
<protein>
    <submittedName>
        <fullName evidence="2">N-acetyltransferase</fullName>
    </submittedName>
</protein>
<gene>
    <name evidence="2" type="ORF">E2626_11355</name>
</gene>
<dbReference type="GO" id="GO:0005737">
    <property type="term" value="C:cytoplasm"/>
    <property type="evidence" value="ECO:0007669"/>
    <property type="project" value="TreeGrafter"/>
</dbReference>
<sequence length="188" mass="22008">MRIEDIFTELPVLETERLILRKLTPEDLDDMYHYGSNDEVTRYVTWNTHRTLSDTKEFVEFVLNQYRNHKVAPWGIEYKENGKLIGTVDFVSWQPKNHTAEIGYVISQDYWGKGIATEAAKKIIEFGFENMDLVRIQARCFPENEGSEKVMQKAGMLFEGVLRKSLFIKGKHWDGKVYSILREEFTSS</sequence>
<dbReference type="InterPro" id="IPR051531">
    <property type="entry name" value="N-acetyltransferase"/>
</dbReference>
<keyword evidence="3" id="KW-1185">Reference proteome</keyword>
<comment type="caution">
    <text evidence="2">The sequence shown here is derived from an EMBL/GenBank/DDBJ whole genome shotgun (WGS) entry which is preliminary data.</text>
</comment>
<evidence type="ECO:0000313" key="2">
    <source>
        <dbReference type="EMBL" id="TFE00565.1"/>
    </source>
</evidence>